<dbReference type="EMBL" id="JAYWIO010000002">
    <property type="protein sequence ID" value="KAK7283594.1"/>
    <property type="molecule type" value="Genomic_DNA"/>
</dbReference>
<protein>
    <recommendedName>
        <fullName evidence="2">Aminotransferase-like plant mobile domain-containing protein</fullName>
    </recommendedName>
</protein>
<dbReference type="InterPro" id="IPR044824">
    <property type="entry name" value="MAIN-like"/>
</dbReference>
<comment type="caution">
    <text evidence="3">The sequence shown here is derived from an EMBL/GenBank/DDBJ whole genome shotgun (WGS) entry which is preliminary data.</text>
</comment>
<evidence type="ECO:0000313" key="3">
    <source>
        <dbReference type="EMBL" id="KAK7283594.1"/>
    </source>
</evidence>
<name>A0AAN9P2U6_CROPI</name>
<evidence type="ECO:0000256" key="1">
    <source>
        <dbReference type="SAM" id="MobiDB-lite"/>
    </source>
</evidence>
<dbReference type="Pfam" id="PF10536">
    <property type="entry name" value="PMD"/>
    <property type="match status" value="1"/>
</dbReference>
<feature type="region of interest" description="Disordered" evidence="1">
    <location>
        <begin position="157"/>
        <end position="187"/>
    </location>
</feature>
<evidence type="ECO:0000259" key="2">
    <source>
        <dbReference type="Pfam" id="PF10536"/>
    </source>
</evidence>
<reference evidence="3 4" key="1">
    <citation type="submission" date="2024-01" db="EMBL/GenBank/DDBJ databases">
        <title>The genomes of 5 underutilized Papilionoideae crops provide insights into root nodulation and disease resistanc.</title>
        <authorList>
            <person name="Yuan L."/>
        </authorList>
    </citation>
    <scope>NUCLEOTIDE SEQUENCE [LARGE SCALE GENOMIC DNA]</scope>
    <source>
        <strain evidence="3">ZHUSHIDOU_FW_LH</strain>
        <tissue evidence="3">Leaf</tissue>
    </source>
</reference>
<keyword evidence="4" id="KW-1185">Reference proteome</keyword>
<dbReference type="PANTHER" id="PTHR46033">
    <property type="entry name" value="PROTEIN MAIN-LIKE 2"/>
    <property type="match status" value="1"/>
</dbReference>
<dbReference type="PANTHER" id="PTHR46033:SF67">
    <property type="entry name" value="AMINOTRANSFERASE-LIKE, PLANT MOBILE DOMAIN FAMILY PROTEIN"/>
    <property type="match status" value="1"/>
</dbReference>
<dbReference type="Proteomes" id="UP001372338">
    <property type="component" value="Unassembled WGS sequence"/>
</dbReference>
<dbReference type="AlphaFoldDB" id="A0AAN9P2U6"/>
<gene>
    <name evidence="3" type="ORF">RIF29_13215</name>
</gene>
<organism evidence="3 4">
    <name type="scientific">Crotalaria pallida</name>
    <name type="common">Smooth rattlebox</name>
    <name type="synonym">Crotalaria striata</name>
    <dbReference type="NCBI Taxonomy" id="3830"/>
    <lineage>
        <taxon>Eukaryota</taxon>
        <taxon>Viridiplantae</taxon>
        <taxon>Streptophyta</taxon>
        <taxon>Embryophyta</taxon>
        <taxon>Tracheophyta</taxon>
        <taxon>Spermatophyta</taxon>
        <taxon>Magnoliopsida</taxon>
        <taxon>eudicotyledons</taxon>
        <taxon>Gunneridae</taxon>
        <taxon>Pentapetalae</taxon>
        <taxon>rosids</taxon>
        <taxon>fabids</taxon>
        <taxon>Fabales</taxon>
        <taxon>Fabaceae</taxon>
        <taxon>Papilionoideae</taxon>
        <taxon>50 kb inversion clade</taxon>
        <taxon>genistoids sensu lato</taxon>
        <taxon>core genistoids</taxon>
        <taxon>Crotalarieae</taxon>
        <taxon>Crotalaria</taxon>
    </lineage>
</organism>
<dbReference type="InterPro" id="IPR019557">
    <property type="entry name" value="AminoTfrase-like_pln_mobile"/>
</dbReference>
<accession>A0AAN9P2U6</accession>
<feature type="region of interest" description="Disordered" evidence="1">
    <location>
        <begin position="247"/>
        <end position="285"/>
    </location>
</feature>
<proteinExistence type="predicted"/>
<evidence type="ECO:0000313" key="4">
    <source>
        <dbReference type="Proteomes" id="UP001372338"/>
    </source>
</evidence>
<sequence length="329" mass="36642">MARWNNVKLPKVKDLNFTLDSAGARNSFLWRPYKNSTPLAIENEMQSFALCLRVSDLVGLGCKEQYFPHRVAMQFGMDQDIPGMAATCLKNPWINYKKPLEDKNLCKVLCSSQCLQPSVTSRYYDWWNQSKVGKEGNRIKDFDHCVVSISSSSEHLTASPHVKVEGEGSFGPPPGFTSKNKRDQVMDSDQEDELLVNELVSSSSCKVRCFEDELDGNGIVYSSPQYDETATSMTGGVRNFAKREDVLRGSKTKGSMEDGQTEDVEGERKEKDDTNGVGHIEGEPASSCIAEDIASNLENRIYKLEREVGKLKAEKFGSKVQNIGAKAKP</sequence>
<feature type="domain" description="Aminotransferase-like plant mobile" evidence="2">
    <location>
        <begin position="1"/>
        <end position="128"/>
    </location>
</feature>
<dbReference type="GO" id="GO:0010073">
    <property type="term" value="P:meristem maintenance"/>
    <property type="evidence" value="ECO:0007669"/>
    <property type="project" value="InterPro"/>
</dbReference>